<feature type="compositionally biased region" description="Basic and acidic residues" evidence="1">
    <location>
        <begin position="1"/>
        <end position="11"/>
    </location>
</feature>
<accession>A0A094PXD4</accession>
<feature type="transmembrane region" description="Helical" evidence="2">
    <location>
        <begin position="51"/>
        <end position="71"/>
    </location>
</feature>
<evidence type="ECO:0000256" key="1">
    <source>
        <dbReference type="SAM" id="MobiDB-lite"/>
    </source>
</evidence>
<protein>
    <submittedName>
        <fullName evidence="3">Uncharacterized protein</fullName>
    </submittedName>
</protein>
<sequence length="170" mass="17568">MTLRDGDRRSATEQLELPLDQPPAPPTTGKVLRTAAIAPTPPRIPAGDQRLIRALGAGALVAGVATIGGALSIDPVVDQTRALLVAAALALTVALGLTALLLLRSFRGHPGLWRVRRRRCVRRGLFAGALVGGYLALRIIGLGGPTGLLIAVLLVAVAEAAISRSEIDSV</sequence>
<organism evidence="3">
    <name type="scientific">freshwater metagenome</name>
    <dbReference type="NCBI Taxonomy" id="449393"/>
    <lineage>
        <taxon>unclassified sequences</taxon>
        <taxon>metagenomes</taxon>
        <taxon>ecological metagenomes</taxon>
    </lineage>
</organism>
<keyword evidence="2" id="KW-0472">Membrane</keyword>
<dbReference type="AlphaFoldDB" id="A0A094PXD4"/>
<evidence type="ECO:0000313" key="3">
    <source>
        <dbReference type="EMBL" id="KGA14399.1"/>
    </source>
</evidence>
<name>A0A094PXD4_9ZZZZ</name>
<feature type="transmembrane region" description="Helical" evidence="2">
    <location>
        <begin position="83"/>
        <end position="103"/>
    </location>
</feature>
<evidence type="ECO:0000256" key="2">
    <source>
        <dbReference type="SAM" id="Phobius"/>
    </source>
</evidence>
<dbReference type="EMBL" id="JNSL01000149">
    <property type="protein sequence ID" value="KGA14399.1"/>
    <property type="molecule type" value="Genomic_DNA"/>
</dbReference>
<keyword evidence="2" id="KW-0812">Transmembrane</keyword>
<feature type="transmembrane region" description="Helical" evidence="2">
    <location>
        <begin position="146"/>
        <end position="162"/>
    </location>
</feature>
<reference evidence="3" key="1">
    <citation type="submission" date="2014-06" db="EMBL/GenBank/DDBJ databases">
        <title>Key roles for freshwater Actinobacteria revealed by deep metagenomic sequencing.</title>
        <authorList>
            <person name="Ghai R."/>
            <person name="Mizuno C.M."/>
            <person name="Picazo A."/>
            <person name="Camacho A."/>
            <person name="Rodriguez-Valera F."/>
        </authorList>
    </citation>
    <scope>NUCLEOTIDE SEQUENCE</scope>
</reference>
<gene>
    <name evidence="3" type="ORF">GM51_17325</name>
</gene>
<keyword evidence="2" id="KW-1133">Transmembrane helix</keyword>
<comment type="caution">
    <text evidence="3">The sequence shown here is derived from an EMBL/GenBank/DDBJ whole genome shotgun (WGS) entry which is preliminary data.</text>
</comment>
<feature type="region of interest" description="Disordered" evidence="1">
    <location>
        <begin position="1"/>
        <end position="26"/>
    </location>
</feature>
<proteinExistence type="predicted"/>